<feature type="compositionally biased region" description="Pro residues" evidence="11">
    <location>
        <begin position="204"/>
        <end position="219"/>
    </location>
</feature>
<evidence type="ECO:0000259" key="12">
    <source>
        <dbReference type="Pfam" id="PF26052"/>
    </source>
</evidence>
<evidence type="ECO:0000256" key="10">
    <source>
        <dbReference type="SAM" id="Coils"/>
    </source>
</evidence>
<sequence length="684" mass="78200">MHQQRPHEVRAGVAVIGEGNMSGAGGGKRPSGGDSPPGPPEKKSKKEEKTTTTLIEPIRIAGVSSTEEMDMKVLQFKNKKLCERLEQRQTLEDELREKIEKLEKRQATDDTTLLIVNRYWSKLDENVHVLRKRIEPDAPATPAPPPLPEPTPLKEDGVSLASPAVPPPPPPEGQREGEERQEERHGEQRQPPLPAGPEELSTPTEPPQDPPTAALPPAPLSDNAKGFLATLEHSNEEELTLHLQDRMQFSKEAIACLVCVFDRLHSRSDNMCKQVQAGAREDESQADDAHANGALLDENTRLRDLATLLQGRHHKMSMEYNELVDKVTSSETKVSEMETTVEDLQWDIEKLRNREQKLNKHLSEAMEQLKSGYGSGGSSGGLPGGQITLNIQKFESLNAELEHNQELANNRMAELEKLQVELQEAVRESEKLKMDLRNIPEDVVKETLEYKCLQSQFSLLYNESLGVKTQLDEARALLLTAKNAHLRQIEHMESDELSLQKKLRTEVIQLEDTLAQVRKEYEMLRIEFEQNLAANEQAGPINREMRHLISSLQNHNLQLKGDVQRYKRKLRETQMEINKLRCQSGDTGVLIGEETTSESIDVKKEENEDQEEEEERRKELERQRARERERESDRERERERERERQRSDELKRKDSDTLKMLRVELKYFYSNTHTHGCNTHIIQV</sequence>
<evidence type="ECO:0000256" key="3">
    <source>
        <dbReference type="ARBA" id="ARBA00022553"/>
    </source>
</evidence>
<evidence type="ECO:0000256" key="2">
    <source>
        <dbReference type="ARBA" id="ARBA00022499"/>
    </source>
</evidence>
<evidence type="ECO:0000256" key="6">
    <source>
        <dbReference type="ARBA" id="ARBA00022833"/>
    </source>
</evidence>
<dbReference type="EMBL" id="SRLO01001067">
    <property type="protein sequence ID" value="TNN42011.1"/>
    <property type="molecule type" value="Genomic_DNA"/>
</dbReference>
<evidence type="ECO:0000256" key="8">
    <source>
        <dbReference type="ARBA" id="ARBA00023242"/>
    </source>
</evidence>
<evidence type="ECO:0000256" key="11">
    <source>
        <dbReference type="SAM" id="MobiDB-lite"/>
    </source>
</evidence>
<reference evidence="13 14" key="1">
    <citation type="submission" date="2019-03" db="EMBL/GenBank/DDBJ databases">
        <title>First draft genome of Liparis tanakae, snailfish: a comprehensive survey of snailfish specific genes.</title>
        <authorList>
            <person name="Kim W."/>
            <person name="Song I."/>
            <person name="Jeong J.-H."/>
            <person name="Kim D."/>
            <person name="Kim S."/>
            <person name="Ryu S."/>
            <person name="Song J.Y."/>
            <person name="Lee S.K."/>
        </authorList>
    </citation>
    <scope>NUCLEOTIDE SEQUENCE [LARGE SCALE GENOMIC DNA]</scope>
    <source>
        <tissue evidence="13">Muscle</tissue>
    </source>
</reference>
<dbReference type="Proteomes" id="UP000314294">
    <property type="component" value="Unassembled WGS sequence"/>
</dbReference>
<keyword evidence="5 9" id="KW-0863">Zinc-finger</keyword>
<gene>
    <name evidence="13" type="primary">Rnf40</name>
    <name evidence="13" type="ORF">EYF80_047813</name>
</gene>
<keyword evidence="8 9" id="KW-0539">Nucleus</keyword>
<dbReference type="EC" id="2.3.2.27" evidence="9"/>
<organism evidence="13 14">
    <name type="scientific">Liparis tanakae</name>
    <name type="common">Tanaka's snailfish</name>
    <dbReference type="NCBI Taxonomy" id="230148"/>
    <lineage>
        <taxon>Eukaryota</taxon>
        <taxon>Metazoa</taxon>
        <taxon>Chordata</taxon>
        <taxon>Craniata</taxon>
        <taxon>Vertebrata</taxon>
        <taxon>Euteleostomi</taxon>
        <taxon>Actinopterygii</taxon>
        <taxon>Neopterygii</taxon>
        <taxon>Teleostei</taxon>
        <taxon>Neoteleostei</taxon>
        <taxon>Acanthomorphata</taxon>
        <taxon>Eupercaria</taxon>
        <taxon>Perciformes</taxon>
        <taxon>Cottioidei</taxon>
        <taxon>Cottales</taxon>
        <taxon>Liparidae</taxon>
        <taxon>Liparis</taxon>
    </lineage>
</organism>
<comment type="similarity">
    <text evidence="9">Belongs to the BRE1 family.</text>
</comment>
<evidence type="ECO:0000256" key="5">
    <source>
        <dbReference type="ARBA" id="ARBA00022771"/>
    </source>
</evidence>
<keyword evidence="7" id="KW-0832">Ubl conjugation</keyword>
<dbReference type="OrthoDB" id="10266039at2759"/>
<comment type="caution">
    <text evidence="13">The sequence shown here is derived from an EMBL/GenBank/DDBJ whole genome shotgun (WGS) entry which is preliminary data.</text>
</comment>
<keyword evidence="6 9" id="KW-0862">Zinc</keyword>
<dbReference type="Pfam" id="PF26052">
    <property type="entry name" value="BRE1B"/>
    <property type="match status" value="1"/>
</dbReference>
<keyword evidence="14" id="KW-1185">Reference proteome</keyword>
<dbReference type="GO" id="GO:0006325">
    <property type="term" value="P:chromatin organization"/>
    <property type="evidence" value="ECO:0007669"/>
    <property type="project" value="UniProtKB-KW"/>
</dbReference>
<dbReference type="UniPathway" id="UPA00143"/>
<dbReference type="AlphaFoldDB" id="A0A4Z2FLW2"/>
<dbReference type="GO" id="GO:0005634">
    <property type="term" value="C:nucleus"/>
    <property type="evidence" value="ECO:0007669"/>
    <property type="project" value="UniProtKB-SubCell"/>
</dbReference>
<keyword evidence="4 9" id="KW-0479">Metal-binding</keyword>
<evidence type="ECO:0000313" key="14">
    <source>
        <dbReference type="Proteomes" id="UP000314294"/>
    </source>
</evidence>
<comment type="subcellular location">
    <subcellularLocation>
        <location evidence="1 9">Nucleus</location>
    </subcellularLocation>
</comment>
<keyword evidence="9" id="KW-0833">Ubl conjugation pathway</keyword>
<comment type="catalytic activity">
    <reaction evidence="9">
        <text>S-ubiquitinyl-[E2 ubiquitin-conjugating enzyme]-L-cysteine + [acceptor protein]-L-lysine = [E2 ubiquitin-conjugating enzyme]-L-cysteine + N(6)-ubiquitinyl-[acceptor protein]-L-lysine.</text>
        <dbReference type="EC" id="2.3.2.27"/>
    </reaction>
</comment>
<keyword evidence="9" id="KW-0156">Chromatin regulator</keyword>
<accession>A0A4Z2FLW2</accession>
<feature type="compositionally biased region" description="Basic and acidic residues" evidence="11">
    <location>
        <begin position="615"/>
        <end position="655"/>
    </location>
</feature>
<dbReference type="InterPro" id="IPR058642">
    <property type="entry name" value="BRE1A/B-like_dom"/>
</dbReference>
<feature type="coiled-coil region" evidence="10">
    <location>
        <begin position="334"/>
        <end position="435"/>
    </location>
</feature>
<dbReference type="GO" id="GO:0016567">
    <property type="term" value="P:protein ubiquitination"/>
    <property type="evidence" value="ECO:0007669"/>
    <property type="project" value="UniProtKB-UniRule"/>
</dbReference>
<protein>
    <recommendedName>
        <fullName evidence="9">E3 ubiquitin protein ligase</fullName>
        <ecNumber evidence="9">2.3.2.27</ecNumber>
    </recommendedName>
</protein>
<keyword evidence="9 10" id="KW-0175">Coiled coil</keyword>
<dbReference type="PANTHER" id="PTHR23163">
    <property type="entry name" value="RING FINGER PROTEIN-RELATED"/>
    <property type="match status" value="1"/>
</dbReference>
<evidence type="ECO:0000256" key="9">
    <source>
        <dbReference type="RuleBase" id="RU365038"/>
    </source>
</evidence>
<feature type="compositionally biased region" description="Gly residues" evidence="11">
    <location>
        <begin position="20"/>
        <end position="30"/>
    </location>
</feature>
<feature type="compositionally biased region" description="Pro residues" evidence="11">
    <location>
        <begin position="139"/>
        <end position="151"/>
    </location>
</feature>
<feature type="compositionally biased region" description="Basic and acidic residues" evidence="11">
    <location>
        <begin position="40"/>
        <end position="50"/>
    </location>
</feature>
<name>A0A4Z2FLW2_9TELE</name>
<keyword evidence="2" id="KW-1017">Isopeptide bond</keyword>
<keyword evidence="3" id="KW-0597">Phosphoprotein</keyword>
<evidence type="ECO:0000313" key="13">
    <source>
        <dbReference type="EMBL" id="TNN42011.1"/>
    </source>
</evidence>
<evidence type="ECO:0000256" key="4">
    <source>
        <dbReference type="ARBA" id="ARBA00022723"/>
    </source>
</evidence>
<feature type="compositionally biased region" description="Basic and acidic residues" evidence="11">
    <location>
        <begin position="173"/>
        <end position="188"/>
    </location>
</feature>
<proteinExistence type="inferred from homology"/>
<feature type="region of interest" description="Disordered" evidence="11">
    <location>
        <begin position="1"/>
        <end position="52"/>
    </location>
</feature>
<dbReference type="GO" id="GO:0008270">
    <property type="term" value="F:zinc ion binding"/>
    <property type="evidence" value="ECO:0007669"/>
    <property type="project" value="UniProtKB-KW"/>
</dbReference>
<dbReference type="GO" id="GO:0033503">
    <property type="term" value="C:HULC complex"/>
    <property type="evidence" value="ECO:0007669"/>
    <property type="project" value="TreeGrafter"/>
</dbReference>
<dbReference type="PANTHER" id="PTHR23163:SF4">
    <property type="entry name" value="E3 UBIQUITIN-PROTEIN LIGASE BRE1B"/>
    <property type="match status" value="1"/>
</dbReference>
<evidence type="ECO:0000256" key="1">
    <source>
        <dbReference type="ARBA" id="ARBA00004123"/>
    </source>
</evidence>
<feature type="region of interest" description="Disordered" evidence="11">
    <location>
        <begin position="135"/>
        <end position="223"/>
    </location>
</feature>
<comment type="pathway">
    <text evidence="9">Protein modification; protein ubiquitination.</text>
</comment>
<feature type="region of interest" description="Disordered" evidence="11">
    <location>
        <begin position="588"/>
        <end position="655"/>
    </location>
</feature>
<feature type="domain" description="BRE1A/B-like" evidence="12">
    <location>
        <begin position="441"/>
        <end position="584"/>
    </location>
</feature>
<evidence type="ECO:0000256" key="7">
    <source>
        <dbReference type="ARBA" id="ARBA00022843"/>
    </source>
</evidence>
<dbReference type="GO" id="GO:0061630">
    <property type="term" value="F:ubiquitin protein ligase activity"/>
    <property type="evidence" value="ECO:0007669"/>
    <property type="project" value="UniProtKB-EC"/>
</dbReference>
<keyword evidence="9" id="KW-0808">Transferase</keyword>
<dbReference type="InterPro" id="IPR013956">
    <property type="entry name" value="E3_ubiquit_lig_Bre1"/>
</dbReference>
<feature type="compositionally biased region" description="Basic and acidic residues" evidence="11">
    <location>
        <begin position="1"/>
        <end position="10"/>
    </location>
</feature>